<evidence type="ECO:0000256" key="7">
    <source>
        <dbReference type="ARBA" id="ARBA00023329"/>
    </source>
</evidence>
<dbReference type="GO" id="GO:1901981">
    <property type="term" value="F:phosphatidylinositol phosphate binding"/>
    <property type="evidence" value="ECO:0007669"/>
    <property type="project" value="TreeGrafter"/>
</dbReference>
<gene>
    <name evidence="9" type="ORF">L798_04736</name>
</gene>
<dbReference type="PANTHER" id="PTHR15813">
    <property type="entry name" value="SORTING NEXIN-22 AND 24"/>
    <property type="match status" value="1"/>
</dbReference>
<evidence type="ECO:0000256" key="5">
    <source>
        <dbReference type="ARBA" id="ARBA00023121"/>
    </source>
</evidence>
<dbReference type="Proteomes" id="UP000027135">
    <property type="component" value="Unassembled WGS sequence"/>
</dbReference>
<feature type="domain" description="PX" evidence="8">
    <location>
        <begin position="10"/>
        <end position="131"/>
    </location>
</feature>
<keyword evidence="7" id="KW-0968">Cytoplasmic vesicle</keyword>
<dbReference type="Pfam" id="PF00787">
    <property type="entry name" value="PX"/>
    <property type="match status" value="1"/>
</dbReference>
<dbReference type="EMBL" id="KK852632">
    <property type="protein sequence ID" value="KDR19803.1"/>
    <property type="molecule type" value="Genomic_DNA"/>
</dbReference>
<protein>
    <submittedName>
        <fullName evidence="9">Sorting nexin-24</fullName>
    </submittedName>
</protein>
<dbReference type="GO" id="GO:0030659">
    <property type="term" value="C:cytoplasmic vesicle membrane"/>
    <property type="evidence" value="ECO:0007669"/>
    <property type="project" value="UniProtKB-SubCell"/>
</dbReference>
<keyword evidence="3" id="KW-0813">Transport</keyword>
<evidence type="ECO:0000259" key="8">
    <source>
        <dbReference type="PROSITE" id="PS50195"/>
    </source>
</evidence>
<dbReference type="SMART" id="SM00312">
    <property type="entry name" value="PX"/>
    <property type="match status" value="1"/>
</dbReference>
<dbReference type="OMA" id="RYSTFHA"/>
<dbReference type="InterPro" id="IPR036871">
    <property type="entry name" value="PX_dom_sf"/>
</dbReference>
<dbReference type="InParanoid" id="A0A067R8J9"/>
<organism evidence="9 10">
    <name type="scientific">Zootermopsis nevadensis</name>
    <name type="common">Dampwood termite</name>
    <dbReference type="NCBI Taxonomy" id="136037"/>
    <lineage>
        <taxon>Eukaryota</taxon>
        <taxon>Metazoa</taxon>
        <taxon>Ecdysozoa</taxon>
        <taxon>Arthropoda</taxon>
        <taxon>Hexapoda</taxon>
        <taxon>Insecta</taxon>
        <taxon>Pterygota</taxon>
        <taxon>Neoptera</taxon>
        <taxon>Polyneoptera</taxon>
        <taxon>Dictyoptera</taxon>
        <taxon>Blattodea</taxon>
        <taxon>Blattoidea</taxon>
        <taxon>Termitoidae</taxon>
        <taxon>Termopsidae</taxon>
        <taxon>Zootermopsis</taxon>
    </lineage>
</organism>
<evidence type="ECO:0000256" key="1">
    <source>
        <dbReference type="ARBA" id="ARBA00004180"/>
    </source>
</evidence>
<accession>A0A067R8J9</accession>
<sequence length="169" mass="19894">MPKILRSISMTQIFIPRYRLVDEPPQKPHYVYVVEVLEGGEHLRVERRYSAFHCLHRELRKCYSTPLFPPKRVRSCQPKVLERRRQTLEQYLQAMFRFGPSRAEVLAFLGVKKLKDSLECMDFAAEDKSMDHQPIYNYKKDPYMQVEENSNLPDVVTQGVLLGLYGNSQ</sequence>
<dbReference type="AlphaFoldDB" id="A0A067R8J9"/>
<keyword evidence="10" id="KW-1185">Reference proteome</keyword>
<reference evidence="9 10" key="1">
    <citation type="journal article" date="2014" name="Nat. Commun.">
        <title>Molecular traces of alternative social organization in a termite genome.</title>
        <authorList>
            <person name="Terrapon N."/>
            <person name="Li C."/>
            <person name="Robertson H.M."/>
            <person name="Ji L."/>
            <person name="Meng X."/>
            <person name="Booth W."/>
            <person name="Chen Z."/>
            <person name="Childers C.P."/>
            <person name="Glastad K.M."/>
            <person name="Gokhale K."/>
            <person name="Gowin J."/>
            <person name="Gronenberg W."/>
            <person name="Hermansen R.A."/>
            <person name="Hu H."/>
            <person name="Hunt B.G."/>
            <person name="Huylmans A.K."/>
            <person name="Khalil S.M."/>
            <person name="Mitchell R.D."/>
            <person name="Munoz-Torres M.C."/>
            <person name="Mustard J.A."/>
            <person name="Pan H."/>
            <person name="Reese J.T."/>
            <person name="Scharf M.E."/>
            <person name="Sun F."/>
            <person name="Vogel H."/>
            <person name="Xiao J."/>
            <person name="Yang W."/>
            <person name="Yang Z."/>
            <person name="Yang Z."/>
            <person name="Zhou J."/>
            <person name="Zhu J."/>
            <person name="Brent C.S."/>
            <person name="Elsik C.G."/>
            <person name="Goodisman M.A."/>
            <person name="Liberles D.A."/>
            <person name="Roe R.M."/>
            <person name="Vargo E.L."/>
            <person name="Vilcinskas A."/>
            <person name="Wang J."/>
            <person name="Bornberg-Bauer E."/>
            <person name="Korb J."/>
            <person name="Zhang G."/>
            <person name="Liebig J."/>
        </authorList>
    </citation>
    <scope>NUCLEOTIDE SEQUENCE [LARGE SCALE GENOMIC DNA]</scope>
    <source>
        <tissue evidence="9">Whole organism</tissue>
    </source>
</reference>
<evidence type="ECO:0000313" key="10">
    <source>
        <dbReference type="Proteomes" id="UP000027135"/>
    </source>
</evidence>
<dbReference type="PANTHER" id="PTHR15813:SF9">
    <property type="entry name" value="PX DOMAIN-CONTAINING PROTEIN"/>
    <property type="match status" value="1"/>
</dbReference>
<name>A0A067R8J9_ZOONE</name>
<dbReference type="PROSITE" id="PS50195">
    <property type="entry name" value="PX"/>
    <property type="match status" value="1"/>
</dbReference>
<dbReference type="OrthoDB" id="93876at2759"/>
<proteinExistence type="inferred from homology"/>
<dbReference type="InterPro" id="IPR052467">
    <property type="entry name" value="Sorting_nexin_PX-domain"/>
</dbReference>
<evidence type="ECO:0000256" key="4">
    <source>
        <dbReference type="ARBA" id="ARBA00022927"/>
    </source>
</evidence>
<evidence type="ECO:0000256" key="3">
    <source>
        <dbReference type="ARBA" id="ARBA00022448"/>
    </source>
</evidence>
<dbReference type="GO" id="GO:0015031">
    <property type="term" value="P:protein transport"/>
    <property type="evidence" value="ECO:0007669"/>
    <property type="project" value="UniProtKB-KW"/>
</dbReference>
<keyword evidence="5" id="KW-0446">Lipid-binding</keyword>
<keyword evidence="6" id="KW-0472">Membrane</keyword>
<evidence type="ECO:0000256" key="2">
    <source>
        <dbReference type="ARBA" id="ARBA00010883"/>
    </source>
</evidence>
<keyword evidence="4" id="KW-0653">Protein transport</keyword>
<evidence type="ECO:0000313" key="9">
    <source>
        <dbReference type="EMBL" id="KDR19803.1"/>
    </source>
</evidence>
<dbReference type="eggNOG" id="KOG2101">
    <property type="taxonomic scope" value="Eukaryota"/>
</dbReference>
<evidence type="ECO:0000256" key="6">
    <source>
        <dbReference type="ARBA" id="ARBA00023136"/>
    </source>
</evidence>
<dbReference type="SUPFAM" id="SSF64268">
    <property type="entry name" value="PX domain"/>
    <property type="match status" value="1"/>
</dbReference>
<comment type="subcellular location">
    <subcellularLocation>
        <location evidence="1">Cytoplasmic vesicle membrane</location>
        <topology evidence="1">Peripheral membrane protein</topology>
        <orientation evidence="1">Cytoplasmic side</orientation>
    </subcellularLocation>
</comment>
<dbReference type="InterPro" id="IPR001683">
    <property type="entry name" value="PX_dom"/>
</dbReference>
<dbReference type="Gene3D" id="3.30.1520.10">
    <property type="entry name" value="Phox-like domain"/>
    <property type="match status" value="1"/>
</dbReference>
<comment type="similarity">
    <text evidence="2">Belongs to the sorting nexin family.</text>
</comment>